<dbReference type="PANTHER" id="PTHR43335:SF4">
    <property type="entry name" value="ABC TRANSPORTER, ATP-BINDING PROTEIN"/>
    <property type="match status" value="1"/>
</dbReference>
<organism evidence="6 7">
    <name type="scientific">Bacteroides coprosuis DSM 18011</name>
    <dbReference type="NCBI Taxonomy" id="679937"/>
    <lineage>
        <taxon>Bacteria</taxon>
        <taxon>Pseudomonadati</taxon>
        <taxon>Bacteroidota</taxon>
        <taxon>Bacteroidia</taxon>
        <taxon>Bacteroidales</taxon>
        <taxon>Bacteroidaceae</taxon>
        <taxon>Bacteroides</taxon>
    </lineage>
</organism>
<dbReference type="InterPro" id="IPR003439">
    <property type="entry name" value="ABC_transporter-like_ATP-bd"/>
</dbReference>
<dbReference type="PANTHER" id="PTHR43335">
    <property type="entry name" value="ABC TRANSPORTER, ATP-BINDING PROTEIN"/>
    <property type="match status" value="1"/>
</dbReference>
<gene>
    <name evidence="6" type="ORF">Bcop_1597</name>
</gene>
<evidence type="ECO:0000313" key="6">
    <source>
        <dbReference type="EMBL" id="EGJ71789.1"/>
    </source>
</evidence>
<comment type="similarity">
    <text evidence="1">Belongs to the ABC transporter superfamily.</text>
</comment>
<dbReference type="InterPro" id="IPR027417">
    <property type="entry name" value="P-loop_NTPase"/>
</dbReference>
<feature type="domain" description="ABC transporter" evidence="5">
    <location>
        <begin position="5"/>
        <end position="232"/>
    </location>
</feature>
<name>F3ZQJ4_9BACE</name>
<proteinExistence type="inferred from homology"/>
<sequence>MEYIIETKDLSFAFKHQQILDHINLKIPQGGIYGYLGKNGAGKTTTIKLLLGLLDPIHGSSIYYSDKEFRKHREDCLSQIGSLIESPAFYDNLSGLENFKYLDLIYRCGEARVKEVLSKVGLWDARNKKVKKYSTGMKQRLGIGMAIFHNPEILILDEPLNGLDPEAVHSIRELLLELKAEGKTILLSSHILNEIEKVCTHVGIIEKGHLLYQGSLSELMQNIHQEIVFVTSEVEKALRLCEDYQFVAIVLSAQELQVGIENKEKHNELLRLLVQHDIPIYGVSAGMNNLETIFLNLTSHVQL</sequence>
<accession>F3ZQJ4</accession>
<dbReference type="InterPro" id="IPR003593">
    <property type="entry name" value="AAA+_ATPase"/>
</dbReference>
<dbReference type="Proteomes" id="UP000018439">
    <property type="component" value="Chromosome"/>
</dbReference>
<dbReference type="SUPFAM" id="SSF52540">
    <property type="entry name" value="P-loop containing nucleoside triphosphate hydrolases"/>
    <property type="match status" value="1"/>
</dbReference>
<dbReference type="AlphaFoldDB" id="F3ZQJ4"/>
<protein>
    <submittedName>
        <fullName evidence="6">ABC transporter related protein</fullName>
    </submittedName>
</protein>
<evidence type="ECO:0000256" key="1">
    <source>
        <dbReference type="ARBA" id="ARBA00005417"/>
    </source>
</evidence>
<keyword evidence="2" id="KW-0813">Transport</keyword>
<evidence type="ECO:0000256" key="4">
    <source>
        <dbReference type="ARBA" id="ARBA00022840"/>
    </source>
</evidence>
<dbReference type="HOGENOM" id="CLU_000604_1_2_10"/>
<keyword evidence="7" id="KW-1185">Reference proteome</keyword>
<dbReference type="Pfam" id="PF00005">
    <property type="entry name" value="ABC_tran"/>
    <property type="match status" value="1"/>
</dbReference>
<dbReference type="PROSITE" id="PS50893">
    <property type="entry name" value="ABC_TRANSPORTER_2"/>
    <property type="match status" value="1"/>
</dbReference>
<keyword evidence="4" id="KW-0067">ATP-binding</keyword>
<dbReference type="SMART" id="SM00382">
    <property type="entry name" value="AAA"/>
    <property type="match status" value="1"/>
</dbReference>
<reference evidence="6 7" key="1">
    <citation type="journal article" date="2011" name="Stand. Genomic Sci.">
        <title>Non-contiguous finished genome sequence of Bacteroides coprosuis type strain (PC139).</title>
        <authorList>
            <person name="Land M."/>
            <person name="Held B."/>
            <person name="Gronow S."/>
            <person name="Abt B."/>
            <person name="Lucas S."/>
            <person name="Del Rio T.G."/>
            <person name="Nolan M."/>
            <person name="Tice H."/>
            <person name="Cheng J.F."/>
            <person name="Pitluck S."/>
            <person name="Liolios K."/>
            <person name="Pagani I."/>
            <person name="Ivanova N."/>
            <person name="Mavromatis K."/>
            <person name="Mikhailova N."/>
            <person name="Pati A."/>
            <person name="Tapia R."/>
            <person name="Han C."/>
            <person name="Goodwin L."/>
            <person name="Chen A."/>
            <person name="Palaniappan K."/>
            <person name="Hauser L."/>
            <person name="Brambilla E.M."/>
            <person name="Rohde M."/>
            <person name="Goker M."/>
            <person name="Detter J.C."/>
            <person name="Woyke T."/>
            <person name="Bristow J."/>
            <person name="Eisen J.A."/>
            <person name="Markowitz V."/>
            <person name="Hugenholtz P."/>
            <person name="Kyrpides N.C."/>
            <person name="Klenk H.P."/>
            <person name="Lapidus A."/>
        </authorList>
    </citation>
    <scope>NUCLEOTIDE SEQUENCE</scope>
    <source>
        <strain evidence="6 7">DSM 18011</strain>
    </source>
</reference>
<dbReference type="GO" id="GO:0016887">
    <property type="term" value="F:ATP hydrolysis activity"/>
    <property type="evidence" value="ECO:0007669"/>
    <property type="project" value="InterPro"/>
</dbReference>
<keyword evidence="3" id="KW-0547">Nucleotide-binding</keyword>
<dbReference type="GO" id="GO:0005524">
    <property type="term" value="F:ATP binding"/>
    <property type="evidence" value="ECO:0007669"/>
    <property type="project" value="UniProtKB-KW"/>
</dbReference>
<evidence type="ECO:0000313" key="7">
    <source>
        <dbReference type="Proteomes" id="UP000018439"/>
    </source>
</evidence>
<evidence type="ECO:0000259" key="5">
    <source>
        <dbReference type="PROSITE" id="PS50893"/>
    </source>
</evidence>
<evidence type="ECO:0000256" key="2">
    <source>
        <dbReference type="ARBA" id="ARBA00022448"/>
    </source>
</evidence>
<evidence type="ECO:0000256" key="3">
    <source>
        <dbReference type="ARBA" id="ARBA00022741"/>
    </source>
</evidence>
<dbReference type="eggNOG" id="COG1131">
    <property type="taxonomic scope" value="Bacteria"/>
</dbReference>
<dbReference type="STRING" id="679937.Bcop_1597"/>
<dbReference type="EMBL" id="CM001167">
    <property type="protein sequence ID" value="EGJ71789.1"/>
    <property type="molecule type" value="Genomic_DNA"/>
</dbReference>
<dbReference type="OrthoDB" id="9801987at2"/>
<dbReference type="Gene3D" id="3.40.50.300">
    <property type="entry name" value="P-loop containing nucleotide triphosphate hydrolases"/>
    <property type="match status" value="1"/>
</dbReference>